<sequence length="49" mass="5500">MPRPVYASSSWVCVVNPGPTTLEQLRELVAEAYDIGLERLKRRQNGTTP</sequence>
<reference evidence="2 3" key="1">
    <citation type="submission" date="2020-08" db="EMBL/GenBank/DDBJ databases">
        <title>Genomic Encyclopedia of Type Strains, Phase IV (KMG-IV): sequencing the most valuable type-strain genomes for metagenomic binning, comparative biology and taxonomic classification.</title>
        <authorList>
            <person name="Goeker M."/>
        </authorList>
    </citation>
    <scope>NUCLEOTIDE SEQUENCE [LARGE SCALE GENOMIC DNA]</scope>
    <source>
        <strain evidence="2 3">DSM 27939</strain>
    </source>
</reference>
<comment type="caution">
    <text evidence="2">The sequence shown here is derived from an EMBL/GenBank/DDBJ whole genome shotgun (WGS) entry which is preliminary data.</text>
</comment>
<dbReference type="GO" id="GO:0003677">
    <property type="term" value="F:DNA binding"/>
    <property type="evidence" value="ECO:0007669"/>
    <property type="project" value="UniProtKB-KW"/>
</dbReference>
<evidence type="ECO:0000313" key="2">
    <source>
        <dbReference type="EMBL" id="MBB5362470.1"/>
    </source>
</evidence>
<accession>A0A7W8JT63</accession>
<proteinExistence type="predicted"/>
<name>A0A7W8JT63_9DEIO</name>
<organism evidence="2 3">
    <name type="scientific">Deinococcus humi</name>
    <dbReference type="NCBI Taxonomy" id="662880"/>
    <lineage>
        <taxon>Bacteria</taxon>
        <taxon>Thermotogati</taxon>
        <taxon>Deinococcota</taxon>
        <taxon>Deinococci</taxon>
        <taxon>Deinococcales</taxon>
        <taxon>Deinococcaceae</taxon>
        <taxon>Deinococcus</taxon>
    </lineage>
</organism>
<dbReference type="Pfam" id="PF19694">
    <property type="entry name" value="DUF6194"/>
    <property type="match status" value="1"/>
</dbReference>
<evidence type="ECO:0000259" key="1">
    <source>
        <dbReference type="Pfam" id="PF19694"/>
    </source>
</evidence>
<dbReference type="InterPro" id="IPR045676">
    <property type="entry name" value="DUF6194"/>
</dbReference>
<dbReference type="Proteomes" id="UP000552709">
    <property type="component" value="Unassembled WGS sequence"/>
</dbReference>
<keyword evidence="2" id="KW-0238">DNA-binding</keyword>
<feature type="domain" description="DUF6194" evidence="1">
    <location>
        <begin position="1"/>
        <end position="44"/>
    </location>
</feature>
<keyword evidence="3" id="KW-1185">Reference proteome</keyword>
<dbReference type="AlphaFoldDB" id="A0A7W8JT63"/>
<evidence type="ECO:0000313" key="3">
    <source>
        <dbReference type="Proteomes" id="UP000552709"/>
    </source>
</evidence>
<gene>
    <name evidence="2" type="ORF">HNQ08_001565</name>
</gene>
<protein>
    <submittedName>
        <fullName evidence="2">Putative DNA-binding protein (MmcQ/YjbR family)</fullName>
    </submittedName>
</protein>
<dbReference type="EMBL" id="JACHFL010000003">
    <property type="protein sequence ID" value="MBB5362470.1"/>
    <property type="molecule type" value="Genomic_DNA"/>
</dbReference>